<dbReference type="PANTHER" id="PTHR45749">
    <property type="match status" value="1"/>
</dbReference>
<comment type="caution">
    <text evidence="4">The sequence shown here is derived from an EMBL/GenBank/DDBJ whole genome shotgun (WGS) entry which is preliminary data.</text>
</comment>
<name>A0AAV8VE58_9CUCU</name>
<feature type="domain" description="Transposable element P transposase-like RNase H C-terminal" evidence="3">
    <location>
        <begin position="284"/>
        <end position="316"/>
    </location>
</feature>
<accession>A0AAV8VE58</accession>
<evidence type="ECO:0000313" key="5">
    <source>
        <dbReference type="Proteomes" id="UP001159042"/>
    </source>
</evidence>
<dbReference type="AlphaFoldDB" id="A0AAV8VE58"/>
<dbReference type="InterPro" id="IPR008906">
    <property type="entry name" value="HATC_C_dom"/>
</dbReference>
<evidence type="ECO:0000259" key="1">
    <source>
        <dbReference type="Pfam" id="PF05699"/>
    </source>
</evidence>
<dbReference type="InterPro" id="IPR048367">
    <property type="entry name" value="TNP-like_RNaseH_C"/>
</dbReference>
<evidence type="ECO:0008006" key="6">
    <source>
        <dbReference type="Google" id="ProtNLM"/>
    </source>
</evidence>
<dbReference type="Proteomes" id="UP001159042">
    <property type="component" value="Unassembled WGS sequence"/>
</dbReference>
<dbReference type="Pfam" id="PF05699">
    <property type="entry name" value="Dimer_Tnp_hAT"/>
    <property type="match status" value="1"/>
</dbReference>
<sequence>VVQNVKATFPNILTLLQIYLTIPISNASGERSFSALKRIKTYLRSNLGQDNLDALLLLYIENDELRIILRELSKCILAQISDHINVFMVQGIINNFLEKDLHFQLKGRDMVIKWEHIKSFYYLDTAEEDRICPKLTDKHILKGSMNKMKVSTCMQLFSNQVGSLMKRIAMWDMPDRTGLHVSATDTAELILFLYALFDSLNSNSKVAPSTKPLKEGITENSEHENYWKMAVRVVQTMKFYSVETQRFVTVPSLKNLLHTLKAFIYLKHVLLSKFKFKFILSRFLNQDPLEHFFSYIRSHGVRNVPPGSTQFISSFKTLLINNFVSRHSPYSNCEEDFSGKLLTNMKSLLLNDIRVQETSLQQHLPQNMPQFVPLHKKTNIGKCTTTD</sequence>
<dbReference type="PANTHER" id="PTHR45749:SF21">
    <property type="entry name" value="DUF4371 DOMAIN-CONTAINING PROTEIN"/>
    <property type="match status" value="1"/>
</dbReference>
<organism evidence="4 5">
    <name type="scientific">Exocentrus adspersus</name>
    <dbReference type="NCBI Taxonomy" id="1586481"/>
    <lineage>
        <taxon>Eukaryota</taxon>
        <taxon>Metazoa</taxon>
        <taxon>Ecdysozoa</taxon>
        <taxon>Arthropoda</taxon>
        <taxon>Hexapoda</taxon>
        <taxon>Insecta</taxon>
        <taxon>Pterygota</taxon>
        <taxon>Neoptera</taxon>
        <taxon>Endopterygota</taxon>
        <taxon>Coleoptera</taxon>
        <taxon>Polyphaga</taxon>
        <taxon>Cucujiformia</taxon>
        <taxon>Chrysomeloidea</taxon>
        <taxon>Cerambycidae</taxon>
        <taxon>Lamiinae</taxon>
        <taxon>Acanthocinini</taxon>
        <taxon>Exocentrus</taxon>
    </lineage>
</organism>
<dbReference type="GO" id="GO:0046983">
    <property type="term" value="F:protein dimerization activity"/>
    <property type="evidence" value="ECO:0007669"/>
    <property type="project" value="InterPro"/>
</dbReference>
<reference evidence="4 5" key="1">
    <citation type="journal article" date="2023" name="Insect Mol. Biol.">
        <title>Genome sequencing provides insights into the evolution of gene families encoding plant cell wall-degrading enzymes in longhorned beetles.</title>
        <authorList>
            <person name="Shin N.R."/>
            <person name="Okamura Y."/>
            <person name="Kirsch R."/>
            <person name="Pauchet Y."/>
        </authorList>
    </citation>
    <scope>NUCLEOTIDE SEQUENCE [LARGE SCALE GENOMIC DNA]</scope>
    <source>
        <strain evidence="4">EAD_L_NR</strain>
    </source>
</reference>
<dbReference type="Pfam" id="PF21789">
    <property type="entry name" value="TNP-like_RNaseH_C"/>
    <property type="match status" value="1"/>
</dbReference>
<evidence type="ECO:0000259" key="2">
    <source>
        <dbReference type="Pfam" id="PF21788"/>
    </source>
</evidence>
<proteinExistence type="predicted"/>
<gene>
    <name evidence="4" type="ORF">NQ315_014718</name>
</gene>
<evidence type="ECO:0000313" key="4">
    <source>
        <dbReference type="EMBL" id="KAJ8912351.1"/>
    </source>
</evidence>
<protein>
    <recommendedName>
        <fullName evidence="6">HAT C-terminal dimerisation domain-containing protein</fullName>
    </recommendedName>
</protein>
<dbReference type="Pfam" id="PF21788">
    <property type="entry name" value="TNP-like_GBD"/>
    <property type="match status" value="1"/>
</dbReference>
<keyword evidence="5" id="KW-1185">Reference proteome</keyword>
<evidence type="ECO:0000259" key="3">
    <source>
        <dbReference type="Pfam" id="PF21789"/>
    </source>
</evidence>
<dbReference type="InterPro" id="IPR048366">
    <property type="entry name" value="TNP-like_GBD"/>
</dbReference>
<feature type="domain" description="Transposable element P transposase-like GTP-binding insertion" evidence="2">
    <location>
        <begin position="93"/>
        <end position="209"/>
    </location>
</feature>
<dbReference type="InterPro" id="IPR012337">
    <property type="entry name" value="RNaseH-like_sf"/>
</dbReference>
<dbReference type="SUPFAM" id="SSF53098">
    <property type="entry name" value="Ribonuclease H-like"/>
    <property type="match status" value="1"/>
</dbReference>
<feature type="domain" description="HAT C-terminal dimerisation" evidence="1">
    <location>
        <begin position="5"/>
        <end position="58"/>
    </location>
</feature>
<dbReference type="EMBL" id="JANEYG010000132">
    <property type="protein sequence ID" value="KAJ8912351.1"/>
    <property type="molecule type" value="Genomic_DNA"/>
</dbReference>
<feature type="non-terminal residue" evidence="4">
    <location>
        <position position="1"/>
    </location>
</feature>